<keyword evidence="11" id="KW-1185">Reference proteome</keyword>
<feature type="domain" description="ABC transmembrane type-1" evidence="9">
    <location>
        <begin position="24"/>
        <end position="306"/>
    </location>
</feature>
<feature type="transmembrane region" description="Helical" evidence="7">
    <location>
        <begin position="160"/>
        <end position="179"/>
    </location>
</feature>
<evidence type="ECO:0000259" key="9">
    <source>
        <dbReference type="PROSITE" id="PS50929"/>
    </source>
</evidence>
<evidence type="ECO:0000256" key="7">
    <source>
        <dbReference type="SAM" id="Phobius"/>
    </source>
</evidence>
<evidence type="ECO:0000256" key="3">
    <source>
        <dbReference type="ARBA" id="ARBA00022741"/>
    </source>
</evidence>
<dbReference type="PROSITE" id="PS50893">
    <property type="entry name" value="ABC_TRANSPORTER_2"/>
    <property type="match status" value="1"/>
</dbReference>
<dbReference type="GO" id="GO:0034040">
    <property type="term" value="F:ATPase-coupled lipid transmembrane transporter activity"/>
    <property type="evidence" value="ECO:0007669"/>
    <property type="project" value="TreeGrafter"/>
</dbReference>
<dbReference type="SMART" id="SM00382">
    <property type="entry name" value="AAA"/>
    <property type="match status" value="1"/>
</dbReference>
<keyword evidence="4 10" id="KW-0067">ATP-binding</keyword>
<dbReference type="PROSITE" id="PS50929">
    <property type="entry name" value="ABC_TM1F"/>
    <property type="match status" value="1"/>
</dbReference>
<gene>
    <name evidence="10" type="ORF">GFD30_09455</name>
</gene>
<dbReference type="InterPro" id="IPR039421">
    <property type="entry name" value="Type_1_exporter"/>
</dbReference>
<dbReference type="Proteomes" id="UP000477750">
    <property type="component" value="Unassembled WGS sequence"/>
</dbReference>
<evidence type="ECO:0000313" key="11">
    <source>
        <dbReference type="Proteomes" id="UP000477750"/>
    </source>
</evidence>
<organism evidence="10 11">
    <name type="scientific">Glycomyces albidus</name>
    <dbReference type="NCBI Taxonomy" id="2656774"/>
    <lineage>
        <taxon>Bacteria</taxon>
        <taxon>Bacillati</taxon>
        <taxon>Actinomycetota</taxon>
        <taxon>Actinomycetes</taxon>
        <taxon>Glycomycetales</taxon>
        <taxon>Glycomycetaceae</taxon>
        <taxon>Glycomyces</taxon>
    </lineage>
</organism>
<dbReference type="SUPFAM" id="SSF52540">
    <property type="entry name" value="P-loop containing nucleoside triphosphate hydrolases"/>
    <property type="match status" value="1"/>
</dbReference>
<keyword evidence="3" id="KW-0547">Nucleotide-binding</keyword>
<dbReference type="GO" id="GO:0016887">
    <property type="term" value="F:ATP hydrolysis activity"/>
    <property type="evidence" value="ECO:0007669"/>
    <property type="project" value="InterPro"/>
</dbReference>
<keyword evidence="5 7" id="KW-1133">Transmembrane helix</keyword>
<feature type="transmembrane region" description="Helical" evidence="7">
    <location>
        <begin position="21"/>
        <end position="43"/>
    </location>
</feature>
<dbReference type="InterPro" id="IPR027417">
    <property type="entry name" value="P-loop_NTPase"/>
</dbReference>
<dbReference type="GO" id="GO:0140359">
    <property type="term" value="F:ABC-type transporter activity"/>
    <property type="evidence" value="ECO:0007669"/>
    <property type="project" value="InterPro"/>
</dbReference>
<dbReference type="Gene3D" id="3.40.50.300">
    <property type="entry name" value="P-loop containing nucleotide triphosphate hydrolases"/>
    <property type="match status" value="1"/>
</dbReference>
<dbReference type="InterPro" id="IPR011527">
    <property type="entry name" value="ABC1_TM_dom"/>
</dbReference>
<keyword evidence="2 7" id="KW-0812">Transmembrane</keyword>
<dbReference type="GO" id="GO:0005886">
    <property type="term" value="C:plasma membrane"/>
    <property type="evidence" value="ECO:0007669"/>
    <property type="project" value="UniProtKB-SubCell"/>
</dbReference>
<comment type="caution">
    <text evidence="10">The sequence shown here is derived from an EMBL/GenBank/DDBJ whole genome shotgun (WGS) entry which is preliminary data.</text>
</comment>
<keyword evidence="6 7" id="KW-0472">Membrane</keyword>
<dbReference type="SUPFAM" id="SSF90123">
    <property type="entry name" value="ABC transporter transmembrane region"/>
    <property type="match status" value="1"/>
</dbReference>
<comment type="subcellular location">
    <subcellularLocation>
        <location evidence="1">Cell membrane</location>
        <topology evidence="1">Multi-pass membrane protein</topology>
    </subcellularLocation>
</comment>
<protein>
    <submittedName>
        <fullName evidence="10">ATP-binding cassette domain-containing protein</fullName>
    </submittedName>
</protein>
<accession>A0A6L5G864</accession>
<evidence type="ECO:0000259" key="8">
    <source>
        <dbReference type="PROSITE" id="PS50893"/>
    </source>
</evidence>
<dbReference type="GO" id="GO:0005524">
    <property type="term" value="F:ATP binding"/>
    <property type="evidence" value="ECO:0007669"/>
    <property type="project" value="UniProtKB-KW"/>
</dbReference>
<dbReference type="AlphaFoldDB" id="A0A6L5G864"/>
<evidence type="ECO:0000256" key="6">
    <source>
        <dbReference type="ARBA" id="ARBA00023136"/>
    </source>
</evidence>
<feature type="transmembrane region" description="Helical" evidence="7">
    <location>
        <begin position="55"/>
        <end position="75"/>
    </location>
</feature>
<dbReference type="PANTHER" id="PTHR24221">
    <property type="entry name" value="ATP-BINDING CASSETTE SUB-FAMILY B"/>
    <property type="match status" value="1"/>
</dbReference>
<feature type="domain" description="ABC transporter" evidence="8">
    <location>
        <begin position="340"/>
        <end position="583"/>
    </location>
</feature>
<reference evidence="10 11" key="1">
    <citation type="submission" date="2019-10" db="EMBL/GenBank/DDBJ databases">
        <title>Glycomyces albidus sp. nov., a novel actinomycete isolated from rhizosphere soil of wheat (Triticum aestivum L.).</title>
        <authorList>
            <person name="Qian L."/>
        </authorList>
    </citation>
    <scope>NUCLEOTIDE SEQUENCE [LARGE SCALE GENOMIC DNA]</scope>
    <source>
        <strain evidence="10 11">NEAU-7082</strain>
    </source>
</reference>
<feature type="transmembrane region" description="Helical" evidence="7">
    <location>
        <begin position="263"/>
        <end position="287"/>
    </location>
</feature>
<dbReference type="Pfam" id="PF00005">
    <property type="entry name" value="ABC_tran"/>
    <property type="match status" value="1"/>
</dbReference>
<evidence type="ECO:0000256" key="5">
    <source>
        <dbReference type="ARBA" id="ARBA00022989"/>
    </source>
</evidence>
<dbReference type="InterPro" id="IPR036640">
    <property type="entry name" value="ABC1_TM_sf"/>
</dbReference>
<evidence type="ECO:0000256" key="2">
    <source>
        <dbReference type="ARBA" id="ARBA00022692"/>
    </source>
</evidence>
<feature type="transmembrane region" description="Helical" evidence="7">
    <location>
        <begin position="135"/>
        <end position="154"/>
    </location>
</feature>
<name>A0A6L5G864_9ACTN</name>
<evidence type="ECO:0000313" key="10">
    <source>
        <dbReference type="EMBL" id="MQM25793.1"/>
    </source>
</evidence>
<dbReference type="InterPro" id="IPR003593">
    <property type="entry name" value="AAA+_ATPase"/>
</dbReference>
<evidence type="ECO:0000256" key="4">
    <source>
        <dbReference type="ARBA" id="ARBA00022840"/>
    </source>
</evidence>
<dbReference type="InterPro" id="IPR003439">
    <property type="entry name" value="ABC_transporter-like_ATP-bd"/>
</dbReference>
<proteinExistence type="predicted"/>
<dbReference type="EMBL" id="WIAO01000009">
    <property type="protein sequence ID" value="MQM25793.1"/>
    <property type="molecule type" value="Genomic_DNA"/>
</dbReference>
<evidence type="ECO:0000256" key="1">
    <source>
        <dbReference type="ARBA" id="ARBA00004651"/>
    </source>
</evidence>
<sequence>MNAILQLARHTIALAWRAAPRITIVVGALVVLEAFAAVCIALSQRWIVDNTDTGALAALVIVAVLGGLAYAVNAAGNRIVTNLSQTLAEHVDRTLNEEVIAISANVPTLEHLERPEFHDRITLLGKSTYELAHSGIGLVRAVSATVSVVLSVILLSSVHIALGLLVLLAFPPIWTSMVAQRHRAEAQKRAAAEERRDESLHRLAVEPESAQQIRVMGAADVIDSWADEARARHLRTRDRGLAVAIGWELVGWAVYMLGFAATLALAAGMVGSGAATLGSFVLAVTLATRLRGEVRRTVESIKQVARGATAAEHFVWLREYGKDQAAAAGTVQVTGPVHRIELRGAGFTYPGAPEPVLRAIDLTLQAGQTIALVGLNGAGKTTLVKLLTGMYPPTEGEVLLDGRPLETFDAASWRRRTTGAFQDSFRLKTTVAEAVGVGNLDHVDDAERIRLAIEETGVHAFVDRLPEGTETLLDRSMGGHELSGGQWQRLALARAHMRTSANLQVLDEPTAALDPQAEHEVHELYASRAADAGQQITLLVSHRFSTVRMADLIIVLKDGAIVERGTHADLMASGGAYAALYESQASQYR</sequence>
<feature type="transmembrane region" description="Helical" evidence="7">
    <location>
        <begin position="240"/>
        <end position="257"/>
    </location>
</feature>
<dbReference type="PANTHER" id="PTHR24221:SF654">
    <property type="entry name" value="ATP-BINDING CASSETTE SUB-FAMILY B MEMBER 6"/>
    <property type="match status" value="1"/>
</dbReference>
<dbReference type="RefSeq" id="WP_153024953.1">
    <property type="nucleotide sequence ID" value="NZ_WIAO01000009.1"/>
</dbReference>
<dbReference type="Gene3D" id="1.20.1560.10">
    <property type="entry name" value="ABC transporter type 1, transmembrane domain"/>
    <property type="match status" value="1"/>
</dbReference>